<dbReference type="FunFam" id="1.20.58.60:FF:000013">
    <property type="entry name" value="Spectrin alpha chain, non-erythrocytic 1"/>
    <property type="match status" value="1"/>
</dbReference>
<evidence type="ECO:0000256" key="3">
    <source>
        <dbReference type="ARBA" id="ARBA00022467"/>
    </source>
</evidence>
<evidence type="ECO:0000256" key="8">
    <source>
        <dbReference type="ARBA" id="ARBA00023212"/>
    </source>
</evidence>
<keyword evidence="3" id="KW-0117">Actin capping</keyword>
<dbReference type="GO" id="GO:0051693">
    <property type="term" value="P:actin filament capping"/>
    <property type="evidence" value="ECO:0007669"/>
    <property type="project" value="UniProtKB-KW"/>
</dbReference>
<evidence type="ECO:0000256" key="9">
    <source>
        <dbReference type="SAM" id="Coils"/>
    </source>
</evidence>
<dbReference type="GO" id="GO:0003779">
    <property type="term" value="F:actin binding"/>
    <property type="evidence" value="ECO:0007669"/>
    <property type="project" value="UniProtKB-KW"/>
</dbReference>
<dbReference type="Proteomes" id="UP001208570">
    <property type="component" value="Unassembled WGS sequence"/>
</dbReference>
<evidence type="ECO:0008006" key="12">
    <source>
        <dbReference type="Google" id="ProtNLM"/>
    </source>
</evidence>
<evidence type="ECO:0000313" key="11">
    <source>
        <dbReference type="Proteomes" id="UP001208570"/>
    </source>
</evidence>
<name>A0AAD9IXH8_9ANNE</name>
<dbReference type="CDD" id="cd00176">
    <property type="entry name" value="SPEC"/>
    <property type="match status" value="5"/>
</dbReference>
<dbReference type="GO" id="GO:0005856">
    <property type="term" value="C:cytoskeleton"/>
    <property type="evidence" value="ECO:0007669"/>
    <property type="project" value="UniProtKB-SubCell"/>
</dbReference>
<dbReference type="EMBL" id="JAODUP010000990">
    <property type="protein sequence ID" value="KAK2142153.1"/>
    <property type="molecule type" value="Genomic_DNA"/>
</dbReference>
<dbReference type="FunFam" id="1.20.58.60:FF:000017">
    <property type="entry name" value="Spectrin alpha chain, non-erythrocytic 1"/>
    <property type="match status" value="1"/>
</dbReference>
<dbReference type="FunFam" id="1.20.58.60:FF:000006">
    <property type="entry name" value="Spectrin alpha chain, non-erythrocytic 1"/>
    <property type="match status" value="1"/>
</dbReference>
<evidence type="ECO:0000256" key="7">
    <source>
        <dbReference type="ARBA" id="ARBA00023203"/>
    </source>
</evidence>
<dbReference type="SUPFAM" id="SSF46966">
    <property type="entry name" value="Spectrin repeat"/>
    <property type="match status" value="5"/>
</dbReference>
<feature type="non-terminal residue" evidence="10">
    <location>
        <position position="1"/>
    </location>
</feature>
<comment type="caution">
    <text evidence="10">The sequence shown here is derived from an EMBL/GenBank/DDBJ whole genome shotgun (WGS) entry which is preliminary data.</text>
</comment>
<sequence>MEVMIAMEGEIQPREIQILETPEDIELRRNQVLSRYAAFKDATRLRRERLEEARKYMYFKRDADELESWINEKLQTASDESYRDPTNLQAKIQKHQAFEAEIAAHYNALESLDKSGYEMIDAGHFASQTIKERLDELHRLWELLLRKLQDKGLKLQQALQLIMFLRECDEVMFWISDKETFVTTEEFGRDLEHVEVLQKKFDEFQKDLQNHEDRVKDVNIMADKLVEESHPEEETITKRKDELNEAWERLNKLALMRQERLFGAHEIQHFNHDADETIAWISEKDATLSTDDYGRDLVSVQALQRKHDTVERDLAALEEKVTSLSTEADRLKGTHPQQADDIQNKQQEINSSWERLRAKASERRTRLEDSYYLHRFLSDYRDLILWISELKSIISADELAKDVAGAEALLERHQEHKGEIDAREDSFHATAEAGQKLLDSDHYAVEEVKNKLVNLATEKTSLLELWDQRRILYEQCMDLQLFLRDTEQADAWMTKQEAFLANDDLGDSLDEVEALIKKHEDFEKSLAAQEEKIRALDEFATKLIENDHYAADEVAARRQALLQRRAALYERAAARRIQLEDSYKYQMFERDCDETKIWINEKLKSASDEGYLDPTNLQGKLQKHENFCAEVTANEAQVEAVTKSGQELIDNNHYASDRIKERLDEIHSMWKDLKEQSERKGAKLKEANEQQQFNRNIEDVEVWISEIEGQLMSEDYGKDLTSVQNLQKKHSLLEADVSSRQERIDNIVQAADQFVQQGHFDSETIKCKQVQLVSRYRALQEPVVQRRTKLTDAQKLQQFFRDVEDEEDWIREKEPIAASTNR</sequence>
<feature type="coiled-coil region" evidence="9">
    <location>
        <begin position="194"/>
        <end position="228"/>
    </location>
</feature>
<accession>A0AAD9IXH8</accession>
<evidence type="ECO:0000256" key="4">
    <source>
        <dbReference type="ARBA" id="ARBA00022490"/>
    </source>
</evidence>
<keyword evidence="8" id="KW-0206">Cytoskeleton</keyword>
<comment type="subcellular location">
    <subcellularLocation>
        <location evidence="1">Cytoplasm</location>
        <location evidence="1">Cytoskeleton</location>
    </subcellularLocation>
</comment>
<comment type="similarity">
    <text evidence="2">Belongs to the spectrin family.</text>
</comment>
<keyword evidence="11" id="KW-1185">Reference proteome</keyword>
<keyword evidence="5" id="KW-0597">Phosphoprotein</keyword>
<keyword evidence="4" id="KW-0963">Cytoplasm</keyword>
<proteinExistence type="inferred from homology"/>
<feature type="coiled-coil region" evidence="9">
    <location>
        <begin position="300"/>
        <end position="334"/>
    </location>
</feature>
<keyword evidence="7" id="KW-0009">Actin-binding</keyword>
<gene>
    <name evidence="10" type="ORF">LSH36_990g00027</name>
</gene>
<dbReference type="GO" id="GO:0005737">
    <property type="term" value="C:cytoplasm"/>
    <property type="evidence" value="ECO:0007669"/>
    <property type="project" value="UniProtKB-ARBA"/>
</dbReference>
<evidence type="ECO:0000256" key="6">
    <source>
        <dbReference type="ARBA" id="ARBA00022737"/>
    </source>
</evidence>
<dbReference type="Pfam" id="PF00435">
    <property type="entry name" value="Spectrin"/>
    <property type="match status" value="7"/>
</dbReference>
<evidence type="ECO:0000256" key="2">
    <source>
        <dbReference type="ARBA" id="ARBA00006826"/>
    </source>
</evidence>
<dbReference type="PANTHER" id="PTHR11915">
    <property type="entry name" value="SPECTRIN/FILAMIN RELATED CYTOSKELETAL PROTEIN"/>
    <property type="match status" value="1"/>
</dbReference>
<organism evidence="10 11">
    <name type="scientific">Paralvinella palmiformis</name>
    <dbReference type="NCBI Taxonomy" id="53620"/>
    <lineage>
        <taxon>Eukaryota</taxon>
        <taxon>Metazoa</taxon>
        <taxon>Spiralia</taxon>
        <taxon>Lophotrochozoa</taxon>
        <taxon>Annelida</taxon>
        <taxon>Polychaeta</taxon>
        <taxon>Sedentaria</taxon>
        <taxon>Canalipalpata</taxon>
        <taxon>Terebellida</taxon>
        <taxon>Terebelliformia</taxon>
        <taxon>Alvinellidae</taxon>
        <taxon>Paralvinella</taxon>
    </lineage>
</organism>
<dbReference type="FunFam" id="1.20.58.60:FF:000020">
    <property type="entry name" value="Spectrin alpha chain, non-erythrocytic 1"/>
    <property type="match status" value="3"/>
</dbReference>
<dbReference type="Gene3D" id="1.20.58.60">
    <property type="match status" value="8"/>
</dbReference>
<evidence type="ECO:0000256" key="5">
    <source>
        <dbReference type="ARBA" id="ARBA00022553"/>
    </source>
</evidence>
<keyword evidence="6" id="KW-0677">Repeat</keyword>
<evidence type="ECO:0000256" key="1">
    <source>
        <dbReference type="ARBA" id="ARBA00004245"/>
    </source>
</evidence>
<dbReference type="InterPro" id="IPR002017">
    <property type="entry name" value="Spectrin_repeat"/>
</dbReference>
<protein>
    <recommendedName>
        <fullName evidence="12">Spectrin alpha chain</fullName>
    </recommendedName>
</protein>
<reference evidence="10" key="1">
    <citation type="journal article" date="2023" name="Mol. Biol. Evol.">
        <title>Third-Generation Sequencing Reveals the Adaptive Role of the Epigenome in Three Deep-Sea Polychaetes.</title>
        <authorList>
            <person name="Perez M."/>
            <person name="Aroh O."/>
            <person name="Sun Y."/>
            <person name="Lan Y."/>
            <person name="Juniper S.K."/>
            <person name="Young C.R."/>
            <person name="Angers B."/>
            <person name="Qian P.Y."/>
        </authorList>
    </citation>
    <scope>NUCLEOTIDE SEQUENCE</scope>
    <source>
        <strain evidence="10">P08H-3</strain>
    </source>
</reference>
<dbReference type="AlphaFoldDB" id="A0AAD9IXH8"/>
<dbReference type="FunFam" id="1.20.58.60:FF:000007">
    <property type="entry name" value="Spectrin alpha chain non-erythrocytic 1"/>
    <property type="match status" value="1"/>
</dbReference>
<keyword evidence="9" id="KW-0175">Coiled coil</keyword>
<dbReference type="SMART" id="SM00150">
    <property type="entry name" value="SPEC"/>
    <property type="match status" value="7"/>
</dbReference>
<dbReference type="InterPro" id="IPR018159">
    <property type="entry name" value="Spectrin/alpha-actinin"/>
</dbReference>
<evidence type="ECO:0000313" key="10">
    <source>
        <dbReference type="EMBL" id="KAK2142153.1"/>
    </source>
</evidence>